<gene>
    <name evidence="1" type="ORF">FHP06_07715</name>
</gene>
<dbReference type="SUPFAM" id="SSF52096">
    <property type="entry name" value="ClpP/crotonase"/>
    <property type="match status" value="1"/>
</dbReference>
<organism evidence="1 2">
    <name type="scientific">Aeromicrobium terrae</name>
    <dbReference type="NCBI Taxonomy" id="2498846"/>
    <lineage>
        <taxon>Bacteria</taxon>
        <taxon>Bacillati</taxon>
        <taxon>Actinomycetota</taxon>
        <taxon>Actinomycetes</taxon>
        <taxon>Propionibacteriales</taxon>
        <taxon>Nocardioidaceae</taxon>
        <taxon>Aeromicrobium</taxon>
    </lineage>
</organism>
<evidence type="ECO:0000313" key="2">
    <source>
        <dbReference type="Proteomes" id="UP000321571"/>
    </source>
</evidence>
<proteinExistence type="predicted"/>
<dbReference type="OrthoDB" id="3473569at2"/>
<dbReference type="CDD" id="cd06558">
    <property type="entry name" value="crotonase-like"/>
    <property type="match status" value="1"/>
</dbReference>
<dbReference type="GO" id="GO:0003824">
    <property type="term" value="F:catalytic activity"/>
    <property type="evidence" value="ECO:0007669"/>
    <property type="project" value="UniProtKB-ARBA"/>
</dbReference>
<dbReference type="PANTHER" id="PTHR43459:SF1">
    <property type="entry name" value="EG:BACN32G11.4 PROTEIN"/>
    <property type="match status" value="1"/>
</dbReference>
<dbReference type="Pfam" id="PF00378">
    <property type="entry name" value="ECH_1"/>
    <property type="match status" value="1"/>
</dbReference>
<dbReference type="Gene3D" id="3.90.226.10">
    <property type="entry name" value="2-enoyl-CoA Hydratase, Chain A, domain 1"/>
    <property type="match status" value="1"/>
</dbReference>
<dbReference type="EMBL" id="VDUX01000003">
    <property type="protein sequence ID" value="TXL61308.1"/>
    <property type="molecule type" value="Genomic_DNA"/>
</dbReference>
<dbReference type="RefSeq" id="WP_147685478.1">
    <property type="nucleotide sequence ID" value="NZ_VDUX01000003.1"/>
</dbReference>
<sequence>MASHVDYAFADGIARITLCDGDHGNPINTAMVAELQDAVRRSRSDAARVILLSSTGRFFCVGGDLGSFGSVDDVGAYIDDLAEALHRAVSDLVRNDAVVVSVVQGAAAGAGFPLAAAADIVLASRSASFTLGYTKIGFSVDGGTSLLVHTLGLHRMLRLALLNDVLDAEQAQAAGLVAQVHDDAELAGAADALAQKLAAGPAAAFAATKRLLRSTADPAPERAMRAETLSIRERAAEPDGVEGVAAFLEKRRPEFGAGQVSRRALR</sequence>
<dbReference type="InterPro" id="IPR029045">
    <property type="entry name" value="ClpP/crotonase-like_dom_sf"/>
</dbReference>
<dbReference type="InterPro" id="IPR001753">
    <property type="entry name" value="Enoyl-CoA_hydra/iso"/>
</dbReference>
<accession>A0A5C8NJ39</accession>
<comment type="caution">
    <text evidence="1">The sequence shown here is derived from an EMBL/GenBank/DDBJ whole genome shotgun (WGS) entry which is preliminary data.</text>
</comment>
<dbReference type="PANTHER" id="PTHR43459">
    <property type="entry name" value="ENOYL-COA HYDRATASE"/>
    <property type="match status" value="1"/>
</dbReference>
<reference evidence="1 2" key="1">
    <citation type="submission" date="2019-06" db="EMBL/GenBank/DDBJ databases">
        <title>Aeromicrobium sp. nov., isolated from a maize field.</title>
        <authorList>
            <person name="Lin S.-Y."/>
            <person name="Tsai C.-F."/>
            <person name="Young C.-C."/>
        </authorList>
    </citation>
    <scope>NUCLEOTIDE SEQUENCE [LARGE SCALE GENOMIC DNA]</scope>
    <source>
        <strain evidence="1 2">CC-CFT486</strain>
    </source>
</reference>
<dbReference type="AlphaFoldDB" id="A0A5C8NJ39"/>
<protein>
    <submittedName>
        <fullName evidence="1">Enoyl-CoA hydratase</fullName>
    </submittedName>
</protein>
<keyword evidence="2" id="KW-1185">Reference proteome</keyword>
<evidence type="ECO:0000313" key="1">
    <source>
        <dbReference type="EMBL" id="TXL61308.1"/>
    </source>
</evidence>
<name>A0A5C8NJ39_9ACTN</name>
<dbReference type="Proteomes" id="UP000321571">
    <property type="component" value="Unassembled WGS sequence"/>
</dbReference>